<dbReference type="InterPro" id="IPR037185">
    <property type="entry name" value="EmrE-like"/>
</dbReference>
<feature type="domain" description="EamA" evidence="4">
    <location>
        <begin position="26"/>
        <end position="156"/>
    </location>
</feature>
<dbReference type="RefSeq" id="WP_126579330.1">
    <property type="nucleotide sequence ID" value="NZ_BIFR01000001.1"/>
</dbReference>
<protein>
    <submittedName>
        <fullName evidence="5">Membrane protein</fullName>
    </submittedName>
</protein>
<feature type="transmembrane region" description="Helical" evidence="3">
    <location>
        <begin position="86"/>
        <end position="106"/>
    </location>
</feature>
<dbReference type="SUPFAM" id="SSF103481">
    <property type="entry name" value="Multidrug resistance efflux transporter EmrE"/>
    <property type="match status" value="2"/>
</dbReference>
<evidence type="ECO:0000256" key="3">
    <source>
        <dbReference type="SAM" id="Phobius"/>
    </source>
</evidence>
<feature type="transmembrane region" description="Helical" evidence="3">
    <location>
        <begin position="266"/>
        <end position="285"/>
    </location>
</feature>
<dbReference type="PANTHER" id="PTHR22911">
    <property type="entry name" value="ACYL-MALONYL CONDENSING ENZYME-RELATED"/>
    <property type="match status" value="1"/>
</dbReference>
<keyword evidence="3" id="KW-0812">Transmembrane</keyword>
<feature type="region of interest" description="Disordered" evidence="2">
    <location>
        <begin position="1"/>
        <end position="22"/>
    </location>
</feature>
<evidence type="ECO:0000256" key="1">
    <source>
        <dbReference type="ARBA" id="ARBA00007362"/>
    </source>
</evidence>
<dbReference type="Proteomes" id="UP000287352">
    <property type="component" value="Unassembled WGS sequence"/>
</dbReference>
<keyword evidence="3" id="KW-0472">Membrane</keyword>
<dbReference type="OrthoDB" id="152892at2"/>
<evidence type="ECO:0000313" key="5">
    <source>
        <dbReference type="EMBL" id="GCE11643.1"/>
    </source>
</evidence>
<feature type="transmembrane region" description="Helical" evidence="3">
    <location>
        <begin position="143"/>
        <end position="162"/>
    </location>
</feature>
<comment type="similarity">
    <text evidence="1">Belongs to the EamA transporter family.</text>
</comment>
<name>A0A401ZXT3_9CHLR</name>
<proteinExistence type="inferred from homology"/>
<dbReference type="Pfam" id="PF00892">
    <property type="entry name" value="EamA"/>
    <property type="match status" value="2"/>
</dbReference>
<feature type="transmembrane region" description="Helical" evidence="3">
    <location>
        <begin position="27"/>
        <end position="45"/>
    </location>
</feature>
<sequence length="309" mass="33737">MKPDLAGRSDQLSADDGASKGSSSRIGLLYVVVAVLFFSTSPIFVRWAQPFNPVEIAFWRLTIAALLVCCLGLLTHQRLLLRRQEFPRFLFYGLITALHFLFYIAALSYTTIAHALALTYTSPIFVTLFATFFLKEPLPLRKWLGIGVAVIGIAIMAGFEPHYNSCSLHGQCMVLGDGLGLLAGICYAIYSIAGRGERTRHPIFRYTTNVYGLAALWLLPLTLILAFTHTYPPTAIAALVALGIFPLGLGHTLYNASIRKIHATYANLIASQEVTFGILLGIFFVHDIPSTTTFIGVGITLVGIIGVLI</sequence>
<keyword evidence="6" id="KW-1185">Reference proteome</keyword>
<feature type="transmembrane region" description="Helical" evidence="3">
    <location>
        <begin position="112"/>
        <end position="134"/>
    </location>
</feature>
<evidence type="ECO:0000256" key="2">
    <source>
        <dbReference type="SAM" id="MobiDB-lite"/>
    </source>
</evidence>
<feature type="transmembrane region" description="Helical" evidence="3">
    <location>
        <begin position="210"/>
        <end position="229"/>
    </location>
</feature>
<dbReference type="EMBL" id="BIFR01000001">
    <property type="protein sequence ID" value="GCE11643.1"/>
    <property type="molecule type" value="Genomic_DNA"/>
</dbReference>
<accession>A0A401ZXT3</accession>
<dbReference type="InterPro" id="IPR000620">
    <property type="entry name" value="EamA_dom"/>
</dbReference>
<feature type="transmembrane region" description="Helical" evidence="3">
    <location>
        <begin position="291"/>
        <end position="308"/>
    </location>
</feature>
<evidence type="ECO:0000313" key="6">
    <source>
        <dbReference type="Proteomes" id="UP000287352"/>
    </source>
</evidence>
<comment type="caution">
    <text evidence="5">The sequence shown here is derived from an EMBL/GenBank/DDBJ whole genome shotgun (WGS) entry which is preliminary data.</text>
</comment>
<evidence type="ECO:0000259" key="4">
    <source>
        <dbReference type="Pfam" id="PF00892"/>
    </source>
</evidence>
<dbReference type="AlphaFoldDB" id="A0A401ZXT3"/>
<organism evidence="5 6">
    <name type="scientific">Tengunoibacter tsumagoiensis</name>
    <dbReference type="NCBI Taxonomy" id="2014871"/>
    <lineage>
        <taxon>Bacteria</taxon>
        <taxon>Bacillati</taxon>
        <taxon>Chloroflexota</taxon>
        <taxon>Ktedonobacteria</taxon>
        <taxon>Ktedonobacterales</taxon>
        <taxon>Dictyobacteraceae</taxon>
        <taxon>Tengunoibacter</taxon>
    </lineage>
</organism>
<feature type="transmembrane region" description="Helical" evidence="3">
    <location>
        <begin position="235"/>
        <end position="254"/>
    </location>
</feature>
<feature type="domain" description="EamA" evidence="4">
    <location>
        <begin position="175"/>
        <end position="308"/>
    </location>
</feature>
<dbReference type="Gene3D" id="1.10.3730.20">
    <property type="match status" value="1"/>
</dbReference>
<feature type="transmembrane region" description="Helical" evidence="3">
    <location>
        <begin position="57"/>
        <end position="74"/>
    </location>
</feature>
<feature type="transmembrane region" description="Helical" evidence="3">
    <location>
        <begin position="168"/>
        <end position="190"/>
    </location>
</feature>
<reference evidence="6" key="1">
    <citation type="submission" date="2018-12" db="EMBL/GenBank/DDBJ databases">
        <title>Tengunoibacter tsumagoiensis gen. nov., sp. nov., Dictyobacter kobayashii sp. nov., D. alpinus sp. nov., and D. joshuensis sp. nov. and description of Dictyobacteraceae fam. nov. within the order Ktedonobacterales isolated from Tengu-no-mugimeshi.</title>
        <authorList>
            <person name="Wang C.M."/>
            <person name="Zheng Y."/>
            <person name="Sakai Y."/>
            <person name="Toyoda A."/>
            <person name="Minakuchi Y."/>
            <person name="Abe K."/>
            <person name="Yokota A."/>
            <person name="Yabe S."/>
        </authorList>
    </citation>
    <scope>NUCLEOTIDE SEQUENCE [LARGE SCALE GENOMIC DNA]</scope>
    <source>
        <strain evidence="6">Uno3</strain>
    </source>
</reference>
<gene>
    <name evidence="5" type="ORF">KTT_15020</name>
</gene>
<dbReference type="GO" id="GO:0016020">
    <property type="term" value="C:membrane"/>
    <property type="evidence" value="ECO:0007669"/>
    <property type="project" value="InterPro"/>
</dbReference>
<keyword evidence="3" id="KW-1133">Transmembrane helix</keyword>